<evidence type="ECO:0000256" key="6">
    <source>
        <dbReference type="ARBA" id="ARBA00022989"/>
    </source>
</evidence>
<dbReference type="InterPro" id="IPR009315">
    <property type="entry name" value="P_starv_induced_PsiE"/>
</dbReference>
<dbReference type="GO" id="GO:0005886">
    <property type="term" value="C:plasma membrane"/>
    <property type="evidence" value="ECO:0007669"/>
    <property type="project" value="UniProtKB-SubCell"/>
</dbReference>
<reference evidence="9 10" key="1">
    <citation type="submission" date="2016-10" db="EMBL/GenBank/DDBJ databases">
        <authorList>
            <person name="de Groot N.N."/>
        </authorList>
    </citation>
    <scope>NUCLEOTIDE SEQUENCE [LARGE SCALE GENOMIC DNA]</scope>
    <source>
        <strain evidence="9 10">DSM 21228</strain>
    </source>
</reference>
<keyword evidence="4" id="KW-1003">Cell membrane</keyword>
<evidence type="ECO:0000313" key="10">
    <source>
        <dbReference type="Proteomes" id="UP000199397"/>
    </source>
</evidence>
<evidence type="ECO:0000256" key="8">
    <source>
        <dbReference type="SAM" id="Phobius"/>
    </source>
</evidence>
<feature type="transmembrane region" description="Helical" evidence="8">
    <location>
        <begin position="109"/>
        <end position="128"/>
    </location>
</feature>
<evidence type="ECO:0000256" key="4">
    <source>
        <dbReference type="ARBA" id="ARBA00022475"/>
    </source>
</evidence>
<feature type="transmembrane region" description="Helical" evidence="8">
    <location>
        <begin position="80"/>
        <end position="97"/>
    </location>
</feature>
<evidence type="ECO:0000256" key="7">
    <source>
        <dbReference type="ARBA" id="ARBA00023136"/>
    </source>
</evidence>
<dbReference type="PIRSF" id="PIRSF029598">
    <property type="entry name" value="PsiE"/>
    <property type="match status" value="1"/>
</dbReference>
<dbReference type="OrthoDB" id="9792470at2"/>
<dbReference type="RefSeq" id="WP_093069685.1">
    <property type="nucleotide sequence ID" value="NZ_FNQP01000018.1"/>
</dbReference>
<protein>
    <recommendedName>
        <fullName evidence="3">Protein PsiE</fullName>
    </recommendedName>
</protein>
<dbReference type="InterPro" id="IPR020948">
    <property type="entry name" value="P_starv_induced_PsiE-like"/>
</dbReference>
<dbReference type="PANTHER" id="PTHR37819:SF1">
    <property type="entry name" value="PROTEIN PSIE"/>
    <property type="match status" value="1"/>
</dbReference>
<keyword evidence="5 8" id="KW-0812">Transmembrane</keyword>
<keyword evidence="6 8" id="KW-1133">Transmembrane helix</keyword>
<comment type="subcellular location">
    <subcellularLocation>
        <location evidence="1">Cell inner membrane</location>
        <topology evidence="1">Multi-pass membrane protein</topology>
    </subcellularLocation>
</comment>
<dbReference type="Pfam" id="PF06146">
    <property type="entry name" value="PsiE"/>
    <property type="match status" value="1"/>
</dbReference>
<evidence type="ECO:0000256" key="2">
    <source>
        <dbReference type="ARBA" id="ARBA00005632"/>
    </source>
</evidence>
<dbReference type="AlphaFoldDB" id="A0A1H4F537"/>
<keyword evidence="10" id="KW-1185">Reference proteome</keyword>
<feature type="transmembrane region" description="Helical" evidence="8">
    <location>
        <begin position="21"/>
        <end position="44"/>
    </location>
</feature>
<accession>A0A1H4F537</accession>
<comment type="similarity">
    <text evidence="2">Belongs to the PsiE family.</text>
</comment>
<proteinExistence type="inferred from homology"/>
<evidence type="ECO:0000256" key="1">
    <source>
        <dbReference type="ARBA" id="ARBA00004429"/>
    </source>
</evidence>
<feature type="transmembrane region" description="Helical" evidence="8">
    <location>
        <begin position="56"/>
        <end position="74"/>
    </location>
</feature>
<dbReference type="STRING" id="525918.SAMN05660964_02847"/>
<sequence>MQRIRNAGHFLEKVGDLAVEAFHVLGLFVIGGTIVWSAAHAYLVDIMQKPYASLDDILLLFIYLELGAMVGIFFRTHRLPVIFLLFISMTALTRYLAIDLKDFDNMKIITIVSAILLLAVAAFILRYSESKVSPSEELGLKRHDLSDTSGTKIS</sequence>
<dbReference type="PANTHER" id="PTHR37819">
    <property type="entry name" value="PROTEIN PSIE"/>
    <property type="match status" value="1"/>
</dbReference>
<dbReference type="GO" id="GO:0016036">
    <property type="term" value="P:cellular response to phosphate starvation"/>
    <property type="evidence" value="ECO:0007669"/>
    <property type="project" value="InterPro"/>
</dbReference>
<dbReference type="Proteomes" id="UP000199397">
    <property type="component" value="Unassembled WGS sequence"/>
</dbReference>
<evidence type="ECO:0000256" key="5">
    <source>
        <dbReference type="ARBA" id="ARBA00022692"/>
    </source>
</evidence>
<name>A0A1H4F537_9GAMM</name>
<evidence type="ECO:0000256" key="3">
    <source>
        <dbReference type="ARBA" id="ARBA00021903"/>
    </source>
</evidence>
<evidence type="ECO:0000313" key="9">
    <source>
        <dbReference type="EMBL" id="SEA92404.1"/>
    </source>
</evidence>
<organism evidence="9 10">
    <name type="scientific">Thiothrix caldifontis</name>
    <dbReference type="NCBI Taxonomy" id="525918"/>
    <lineage>
        <taxon>Bacteria</taxon>
        <taxon>Pseudomonadati</taxon>
        <taxon>Pseudomonadota</taxon>
        <taxon>Gammaproteobacteria</taxon>
        <taxon>Thiotrichales</taxon>
        <taxon>Thiotrichaceae</taxon>
        <taxon>Thiothrix</taxon>
    </lineage>
</organism>
<keyword evidence="7 8" id="KW-0472">Membrane</keyword>
<dbReference type="EMBL" id="FNQP01000018">
    <property type="protein sequence ID" value="SEA92404.1"/>
    <property type="molecule type" value="Genomic_DNA"/>
</dbReference>
<gene>
    <name evidence="9" type="ORF">SAMN05660964_02847</name>
</gene>